<comment type="caution">
    <text evidence="1">The sequence shown here is derived from an EMBL/GenBank/DDBJ whole genome shotgun (WGS) entry which is preliminary data.</text>
</comment>
<evidence type="ECO:0000313" key="2">
    <source>
        <dbReference type="Proteomes" id="UP001139474"/>
    </source>
</evidence>
<dbReference type="EMBL" id="JAMZDE010000006">
    <property type="protein sequence ID" value="MCP1339404.1"/>
    <property type="molecule type" value="Genomic_DNA"/>
</dbReference>
<sequence length="335" mass="38168">MSIYNIFLSQKDKAFLKALAKTIKSECSPESELTSIQNTIASSLGYNSWNALQKFNQCDVQFTDLASILKIAISHTVTELFNATDVNDASNELYSLFFGSSVWTEYGDNTPGNTINMCLLPLDHQGQYELVGFTSELDLVKKIESRLSTSLVMNPVISIDRKLISRRERPYAARRPILKYFESVEGIVFIESDTKICHFDYISSSEINITSDDIKHALMRCAFLSPSSYIYQFRIEKDLFVARVYREEINSSRNSLAGAVKIDSENRDLLKSRTHPVEGYSCVEDALIYAAFDDNFHMTPNENHSYFDFCRYSIAKIFELQSFASDLVKVADTFR</sequence>
<dbReference type="RefSeq" id="WP_253619182.1">
    <property type="nucleotide sequence ID" value="NZ_JAMZDE010000006.1"/>
</dbReference>
<name>A0A9X2JSM1_9GAMM</name>
<protein>
    <submittedName>
        <fullName evidence="1">Uncharacterized protein</fullName>
    </submittedName>
</protein>
<gene>
    <name evidence="1" type="ORF">NJR55_07325</name>
</gene>
<accession>A0A9X2JSM1</accession>
<evidence type="ECO:0000313" key="1">
    <source>
        <dbReference type="EMBL" id="MCP1339404.1"/>
    </source>
</evidence>
<dbReference type="Proteomes" id="UP001139474">
    <property type="component" value="Unassembled WGS sequence"/>
</dbReference>
<proteinExistence type="predicted"/>
<dbReference type="AlphaFoldDB" id="A0A9X2JSM1"/>
<organism evidence="1 2">
    <name type="scientific">Idiomarina rhizosphaerae</name>
    <dbReference type="NCBI Taxonomy" id="2961572"/>
    <lineage>
        <taxon>Bacteria</taxon>
        <taxon>Pseudomonadati</taxon>
        <taxon>Pseudomonadota</taxon>
        <taxon>Gammaproteobacteria</taxon>
        <taxon>Alteromonadales</taxon>
        <taxon>Idiomarinaceae</taxon>
        <taxon>Idiomarina</taxon>
    </lineage>
</organism>
<keyword evidence="2" id="KW-1185">Reference proteome</keyword>
<reference evidence="1" key="1">
    <citation type="submission" date="2022-06" db="EMBL/GenBank/DDBJ databases">
        <title>Idiomarina rhizosphaerae M1R2S28.</title>
        <authorList>
            <person name="Sun J.-Q."/>
            <person name="Li L.-F."/>
        </authorList>
    </citation>
    <scope>NUCLEOTIDE SEQUENCE</scope>
    <source>
        <strain evidence="1">M1R2S28</strain>
    </source>
</reference>